<dbReference type="RefSeq" id="WP_207142544.1">
    <property type="nucleotide sequence ID" value="NZ_JAEKJZ010000005.1"/>
</dbReference>
<keyword evidence="1" id="KW-0472">Membrane</keyword>
<keyword evidence="1" id="KW-1133">Transmembrane helix</keyword>
<gene>
    <name evidence="3" type="ORF">JF539_20165</name>
</gene>
<proteinExistence type="predicted"/>
<dbReference type="InterPro" id="IPR022472">
    <property type="entry name" value="VPLPA-CTERM"/>
</dbReference>
<dbReference type="AlphaFoldDB" id="A0A939EH83"/>
<name>A0A939EH83_9HYPH</name>
<comment type="caution">
    <text evidence="3">The sequence shown here is derived from an EMBL/GenBank/DDBJ whole genome shotgun (WGS) entry which is preliminary data.</text>
</comment>
<feature type="signal peptide" evidence="2">
    <location>
        <begin position="1"/>
        <end position="23"/>
    </location>
</feature>
<evidence type="ECO:0000313" key="4">
    <source>
        <dbReference type="Proteomes" id="UP000664096"/>
    </source>
</evidence>
<reference evidence="3" key="1">
    <citation type="submission" date="2020-12" db="EMBL/GenBank/DDBJ databases">
        <title>Oil enriched cultivation method for isolating marine PHA-producing bacteria.</title>
        <authorList>
            <person name="Zheng W."/>
            <person name="Yu S."/>
            <person name="Huang Y."/>
        </authorList>
    </citation>
    <scope>NUCLEOTIDE SEQUENCE</scope>
    <source>
        <strain evidence="3">SY-2-12</strain>
    </source>
</reference>
<sequence length="197" mass="20135">MMKHARISIVAAMLAMVPFGANALTVSGTSAFDGGYATTITYDDGIVRSSANGRDNPYNALGAADGNFFEIGRNSSVDLTFGTLFDTSVTVFEITFGNVASYAESVLLSVGYQGTFTDIGSITNLFAQGGGTVALSSALGLFDTVRLTDTSTQGGGFDIDAVLVSPVTPVPLPAGLVLLGGGLAALGVFGRRKRAEA</sequence>
<keyword evidence="1" id="KW-0812">Transmembrane</keyword>
<dbReference type="Proteomes" id="UP000664096">
    <property type="component" value="Unassembled WGS sequence"/>
</dbReference>
<organism evidence="3 4">
    <name type="scientific">Roseibium aggregatum</name>
    <dbReference type="NCBI Taxonomy" id="187304"/>
    <lineage>
        <taxon>Bacteria</taxon>
        <taxon>Pseudomonadati</taxon>
        <taxon>Pseudomonadota</taxon>
        <taxon>Alphaproteobacteria</taxon>
        <taxon>Hyphomicrobiales</taxon>
        <taxon>Stappiaceae</taxon>
        <taxon>Roseibium</taxon>
    </lineage>
</organism>
<keyword evidence="2" id="KW-0732">Signal</keyword>
<feature type="chain" id="PRO_5037234465" evidence="2">
    <location>
        <begin position="24"/>
        <end position="197"/>
    </location>
</feature>
<feature type="transmembrane region" description="Helical" evidence="1">
    <location>
        <begin position="170"/>
        <end position="189"/>
    </location>
</feature>
<evidence type="ECO:0000256" key="2">
    <source>
        <dbReference type="SAM" id="SignalP"/>
    </source>
</evidence>
<dbReference type="EMBL" id="JAEKJZ010000005">
    <property type="protein sequence ID" value="MBN9672681.1"/>
    <property type="molecule type" value="Genomic_DNA"/>
</dbReference>
<accession>A0A939EH83</accession>
<dbReference type="NCBIfam" id="TIGR03370">
    <property type="entry name" value="VPLPA-CTERM"/>
    <property type="match status" value="1"/>
</dbReference>
<evidence type="ECO:0000313" key="3">
    <source>
        <dbReference type="EMBL" id="MBN9672681.1"/>
    </source>
</evidence>
<evidence type="ECO:0000256" key="1">
    <source>
        <dbReference type="SAM" id="Phobius"/>
    </source>
</evidence>
<protein>
    <submittedName>
        <fullName evidence="3">VPLPA-CTERM sorting domain-containing protein</fullName>
    </submittedName>
</protein>